<keyword evidence="2" id="KW-0812">Transmembrane</keyword>
<dbReference type="InterPro" id="IPR036465">
    <property type="entry name" value="vWFA_dom_sf"/>
</dbReference>
<dbReference type="CDD" id="cd00198">
    <property type="entry name" value="vWFA"/>
    <property type="match status" value="1"/>
</dbReference>
<feature type="transmembrane region" description="Helical" evidence="2">
    <location>
        <begin position="446"/>
        <end position="466"/>
    </location>
</feature>
<feature type="domain" description="VWFA" evidence="3">
    <location>
        <begin position="908"/>
        <end position="1099"/>
    </location>
</feature>
<dbReference type="Proteomes" id="UP000009168">
    <property type="component" value="Unassembled WGS sequence"/>
</dbReference>
<dbReference type="InParanoid" id="Q23QZ7"/>
<proteinExistence type="predicted"/>
<dbReference type="HOGENOM" id="CLU_300647_0_0_1"/>
<evidence type="ECO:0000259" key="3">
    <source>
        <dbReference type="PROSITE" id="PS50234"/>
    </source>
</evidence>
<gene>
    <name evidence="4" type="ORF">TTHERM_00997640</name>
</gene>
<dbReference type="GeneID" id="7829820"/>
<accession>Q23QZ7</accession>
<protein>
    <submittedName>
        <fullName evidence="4">von willebrand factor type A domain protein</fullName>
    </submittedName>
</protein>
<dbReference type="InterPro" id="IPR019734">
    <property type="entry name" value="TPR_rpt"/>
</dbReference>
<dbReference type="Gene3D" id="1.25.40.10">
    <property type="entry name" value="Tetratricopeptide repeat domain"/>
    <property type="match status" value="1"/>
</dbReference>
<keyword evidence="5" id="KW-1185">Reference proteome</keyword>
<dbReference type="RefSeq" id="XP_001019204.2">
    <property type="nucleotide sequence ID" value="XM_001019204.2"/>
</dbReference>
<dbReference type="Pfam" id="PF00092">
    <property type="entry name" value="VWA"/>
    <property type="match status" value="1"/>
</dbReference>
<evidence type="ECO:0000256" key="1">
    <source>
        <dbReference type="SAM" id="MobiDB-lite"/>
    </source>
</evidence>
<dbReference type="Gene3D" id="3.40.50.410">
    <property type="entry name" value="von Willebrand factor, type A domain"/>
    <property type="match status" value="1"/>
</dbReference>
<dbReference type="SMART" id="SM00028">
    <property type="entry name" value="TPR"/>
    <property type="match status" value="2"/>
</dbReference>
<evidence type="ECO:0000313" key="5">
    <source>
        <dbReference type="Proteomes" id="UP000009168"/>
    </source>
</evidence>
<evidence type="ECO:0000256" key="2">
    <source>
        <dbReference type="SAM" id="Phobius"/>
    </source>
</evidence>
<dbReference type="AlphaFoldDB" id="Q23QZ7"/>
<dbReference type="InterPro" id="IPR011990">
    <property type="entry name" value="TPR-like_helical_dom_sf"/>
</dbReference>
<keyword evidence="2" id="KW-0472">Membrane</keyword>
<sequence>MDLKTSIFLTFFVPITLTSTIILVLIYYLINDFTNDYTDTMQRDIINDTTSNVNQVINAMQFKLQQDYQSIVIYITAMNQLINQMAKNPKIINPNYLAQPIGQFNFNQYKQFLQQHPSYDLNKLEYFTSSFYNSNVADFDELTDSDKDFINLKKQIDILTYTFIKDGGINLINLLSTYIISIDSGTTYDYPNNIGQYQQYISQTPKKLKTHFTSSNCDSQTNTYPYNFKCSSWFQQANSINNNNITFTQPYLDSLSKTFISTVCVKTYDMKYIFCFDFNIKSNPFGNNNNGTSKSYYYLIFPGTREPIVYPNLNITTVKTIDYYEFVNTTTNSQDQKSFKDKTSIFDQTYTSFNSSDTLGLYENQTLTVKYMKDLQNYYLFIKNISTCQKLIDQQYKTNPGKSLPYQDSQIDIRAYLGYVLKEDAILSDVQDIQDQISFILVMDQMILIFIVFIMVYQVFAFTFTFSNQIIEPVDHLIACLKKIQADELEKVYEFLSKNLVDDEIQQKKKKRKKQLNNNQTQNINGLYSPDYLLQNTSSDSSSSSSSSSSLSSSDDSMDEQITLQQKKEKNRQKILKKKIRDESIKIKKQKEQEQQNQISADLMQLYRVLYEIVHVIKVANINFLQGNAEQALITYAKSVNFFTALQNENAVSICLNNMGNVYMKQQKYIQASQKYQESLQFVQTQREKLIEICKKKNQDQDLYQDEQFRYFTSLFITRSFHLAESLIEAIQQKQYDAMKFLGLFSKEDCYLEIKKKYEVIRQNLRTFNSDRSLFDPMIAHVLLQLALCSIELGKKSEAIMFLEEAEDEIKKDVNPLYPFHLDVPKEILAQRILYLQGYFNIKINQLYIGAIFLTKSIEYGKIYCPKYRLKALLLLKNLFDMIEENKQLSSFSGINYLLEKYRPLIKDVLFLSNISSSMGCREKILFSSQIIYTIFQKYIGKKFDRIGYYLFNESVKEVFGLQRADKNWCFLENMLQNMPTVSGKASISNALNEAFKIYDKNQYYAHTLHMKKVDLNYKKFVILFTDEADILQEGKQIKKQWQKIKENFRFSNIILVIFAFTDNHEVMKIFKELVDYCQDGFVIHYKEEKTIHSYFQNMTETLMQESYEIEYIS</sequence>
<dbReference type="EMBL" id="GG662646">
    <property type="protein sequence ID" value="EAR98959.2"/>
    <property type="molecule type" value="Genomic_DNA"/>
</dbReference>
<evidence type="ECO:0000313" key="4">
    <source>
        <dbReference type="EMBL" id="EAR98959.2"/>
    </source>
</evidence>
<feature type="transmembrane region" description="Helical" evidence="2">
    <location>
        <begin position="6"/>
        <end position="30"/>
    </location>
</feature>
<dbReference type="PROSITE" id="PS50234">
    <property type="entry name" value="VWFA"/>
    <property type="match status" value="1"/>
</dbReference>
<dbReference type="SUPFAM" id="SSF48452">
    <property type="entry name" value="TPR-like"/>
    <property type="match status" value="1"/>
</dbReference>
<name>Q23QZ7_TETTS</name>
<dbReference type="KEGG" id="tet:TTHERM_00997640"/>
<dbReference type="SUPFAM" id="SSF53300">
    <property type="entry name" value="vWA-like"/>
    <property type="match status" value="1"/>
</dbReference>
<feature type="compositionally biased region" description="Low complexity" evidence="1">
    <location>
        <begin position="538"/>
        <end position="555"/>
    </location>
</feature>
<organism evidence="4 5">
    <name type="scientific">Tetrahymena thermophila (strain SB210)</name>
    <dbReference type="NCBI Taxonomy" id="312017"/>
    <lineage>
        <taxon>Eukaryota</taxon>
        <taxon>Sar</taxon>
        <taxon>Alveolata</taxon>
        <taxon>Ciliophora</taxon>
        <taxon>Intramacronucleata</taxon>
        <taxon>Oligohymenophorea</taxon>
        <taxon>Hymenostomatida</taxon>
        <taxon>Tetrahymenina</taxon>
        <taxon>Tetrahymenidae</taxon>
        <taxon>Tetrahymena</taxon>
    </lineage>
</organism>
<reference evidence="5" key="1">
    <citation type="journal article" date="2006" name="PLoS Biol.">
        <title>Macronuclear genome sequence of the ciliate Tetrahymena thermophila, a model eukaryote.</title>
        <authorList>
            <person name="Eisen J.A."/>
            <person name="Coyne R.S."/>
            <person name="Wu M."/>
            <person name="Wu D."/>
            <person name="Thiagarajan M."/>
            <person name="Wortman J.R."/>
            <person name="Badger J.H."/>
            <person name="Ren Q."/>
            <person name="Amedeo P."/>
            <person name="Jones K.M."/>
            <person name="Tallon L.J."/>
            <person name="Delcher A.L."/>
            <person name="Salzberg S.L."/>
            <person name="Silva J.C."/>
            <person name="Haas B.J."/>
            <person name="Majoros W.H."/>
            <person name="Farzad M."/>
            <person name="Carlton J.M."/>
            <person name="Smith R.K. Jr."/>
            <person name="Garg J."/>
            <person name="Pearlman R.E."/>
            <person name="Karrer K.M."/>
            <person name="Sun L."/>
            <person name="Manning G."/>
            <person name="Elde N.C."/>
            <person name="Turkewitz A.P."/>
            <person name="Asai D.J."/>
            <person name="Wilkes D.E."/>
            <person name="Wang Y."/>
            <person name="Cai H."/>
            <person name="Collins K."/>
            <person name="Stewart B.A."/>
            <person name="Lee S.R."/>
            <person name="Wilamowska K."/>
            <person name="Weinberg Z."/>
            <person name="Ruzzo W.L."/>
            <person name="Wloga D."/>
            <person name="Gaertig J."/>
            <person name="Frankel J."/>
            <person name="Tsao C.-C."/>
            <person name="Gorovsky M.A."/>
            <person name="Keeling P.J."/>
            <person name="Waller R.F."/>
            <person name="Patron N.J."/>
            <person name="Cherry J.M."/>
            <person name="Stover N.A."/>
            <person name="Krieger C.J."/>
            <person name="del Toro C."/>
            <person name="Ryder H.F."/>
            <person name="Williamson S.C."/>
            <person name="Barbeau R.A."/>
            <person name="Hamilton E.P."/>
            <person name="Orias E."/>
        </authorList>
    </citation>
    <scope>NUCLEOTIDE SEQUENCE [LARGE SCALE GENOMIC DNA]</scope>
    <source>
        <strain evidence="5">SB210</strain>
    </source>
</reference>
<feature type="region of interest" description="Disordered" evidence="1">
    <location>
        <begin position="536"/>
        <end position="575"/>
    </location>
</feature>
<dbReference type="InterPro" id="IPR002035">
    <property type="entry name" value="VWF_A"/>
</dbReference>
<keyword evidence="2" id="KW-1133">Transmembrane helix</keyword>